<organism evidence="2 3">
    <name type="scientific">Methylobacterium ajmalii</name>
    <dbReference type="NCBI Taxonomy" id="2738439"/>
    <lineage>
        <taxon>Bacteria</taxon>
        <taxon>Pseudomonadati</taxon>
        <taxon>Pseudomonadota</taxon>
        <taxon>Alphaproteobacteria</taxon>
        <taxon>Hyphomicrobiales</taxon>
        <taxon>Methylobacteriaceae</taxon>
        <taxon>Methylobacterium</taxon>
    </lineage>
</organism>
<gene>
    <name evidence="2" type="ORF">PUR29_36535</name>
</gene>
<dbReference type="Proteomes" id="UP001407347">
    <property type="component" value="Unassembled WGS sequence"/>
</dbReference>
<accession>A0ABV0A7N1</accession>
<proteinExistence type="predicted"/>
<comment type="caution">
    <text evidence="2">The sequence shown here is derived from an EMBL/GenBank/DDBJ whole genome shotgun (WGS) entry which is preliminary data.</text>
</comment>
<dbReference type="CDD" id="cd21631">
    <property type="entry name" value="RHH_CopG_NikR-like"/>
    <property type="match status" value="1"/>
</dbReference>
<dbReference type="RefSeq" id="WP_346013895.1">
    <property type="nucleotide sequence ID" value="NZ_JAQYXP010000009.1"/>
</dbReference>
<feature type="region of interest" description="Disordered" evidence="1">
    <location>
        <begin position="53"/>
        <end position="76"/>
    </location>
</feature>
<feature type="compositionally biased region" description="Low complexity" evidence="1">
    <location>
        <begin position="56"/>
        <end position="70"/>
    </location>
</feature>
<dbReference type="EMBL" id="JAQYXP010000009">
    <property type="protein sequence ID" value="MEN3238946.1"/>
    <property type="molecule type" value="Genomic_DNA"/>
</dbReference>
<evidence type="ECO:0000313" key="3">
    <source>
        <dbReference type="Proteomes" id="UP001407347"/>
    </source>
</evidence>
<name>A0ABV0A7N1_9HYPH</name>
<dbReference type="InterPro" id="IPR010985">
    <property type="entry name" value="Ribbon_hlx_hlx"/>
</dbReference>
<evidence type="ECO:0000313" key="2">
    <source>
        <dbReference type="EMBL" id="MEN3238946.1"/>
    </source>
</evidence>
<reference evidence="2 3" key="1">
    <citation type="journal article" date="2023" name="PLoS ONE">
        <title>Complete genome assembly of Hawai'i environmental nontuberculous mycobacteria reveals unexpected co-isolation with methylobacteria.</title>
        <authorList>
            <person name="Hendrix J."/>
            <person name="Epperson L.E."/>
            <person name="Tong E.I."/>
            <person name="Chan Y.L."/>
            <person name="Hasan N.A."/>
            <person name="Dawrs S.N."/>
            <person name="Norton G.J."/>
            <person name="Virdi R."/>
            <person name="Crooks J.L."/>
            <person name="Chan E.D."/>
            <person name="Honda J.R."/>
            <person name="Strong M."/>
        </authorList>
    </citation>
    <scope>NUCLEOTIDE SEQUENCE [LARGE SCALE GENOMIC DNA]</scope>
    <source>
        <strain evidence="2 3">NJH_HI04-1</strain>
    </source>
</reference>
<keyword evidence="3" id="KW-1185">Reference proteome</keyword>
<dbReference type="SUPFAM" id="SSF47598">
    <property type="entry name" value="Ribbon-helix-helix"/>
    <property type="match status" value="1"/>
</dbReference>
<evidence type="ECO:0000256" key="1">
    <source>
        <dbReference type="SAM" id="MobiDB-lite"/>
    </source>
</evidence>
<sequence length="76" mass="8133">MMPDSPVLDGGARFPEVLTIRLPEGFLSRMKAAAEREGISHRDFARRAIAERLARTTEPGGSPEPTTAETAGTSHG</sequence>
<protein>
    <submittedName>
        <fullName evidence="2">Ribbon-helix-helix domain-containing protein</fullName>
    </submittedName>
</protein>